<proteinExistence type="predicted"/>
<keyword evidence="3" id="KW-1003">Cell membrane</keyword>
<keyword evidence="10" id="KW-1133">Transmembrane helix</keyword>
<evidence type="ECO:0000256" key="1">
    <source>
        <dbReference type="ARBA" id="ARBA00001913"/>
    </source>
</evidence>
<evidence type="ECO:0000256" key="9">
    <source>
        <dbReference type="ARBA" id="ARBA00022963"/>
    </source>
</evidence>
<comment type="catalytic activity">
    <reaction evidence="13">
        <text>a 1,2-diacyl-sn-glycerol + H2O = a 2-acylglycerol + a fatty acid + H(+)</text>
        <dbReference type="Rhea" id="RHEA:33275"/>
        <dbReference type="ChEBI" id="CHEBI:15377"/>
        <dbReference type="ChEBI" id="CHEBI:15378"/>
        <dbReference type="ChEBI" id="CHEBI:17389"/>
        <dbReference type="ChEBI" id="CHEBI:17815"/>
        <dbReference type="ChEBI" id="CHEBI:28868"/>
        <dbReference type="EC" id="3.1.1.116"/>
    </reaction>
    <physiologicalReaction direction="left-to-right" evidence="13">
        <dbReference type="Rhea" id="RHEA:33276"/>
    </physiologicalReaction>
</comment>
<keyword evidence="4" id="KW-0597">Phosphoprotein</keyword>
<dbReference type="GO" id="GO:0016042">
    <property type="term" value="P:lipid catabolic process"/>
    <property type="evidence" value="ECO:0007669"/>
    <property type="project" value="UniProtKB-KW"/>
</dbReference>
<evidence type="ECO:0000256" key="8">
    <source>
        <dbReference type="ARBA" id="ARBA00022837"/>
    </source>
</evidence>
<keyword evidence="17" id="KW-1185">Reference proteome</keyword>
<dbReference type="InterPro" id="IPR052214">
    <property type="entry name" value="DAG_Lipase-Related"/>
</dbReference>
<dbReference type="EC" id="3.1.1.116" evidence="14"/>
<keyword evidence="9" id="KW-0442">Lipid degradation</keyword>
<reference evidence="16 17" key="1">
    <citation type="journal article" date="2015" name="Plant Cell">
        <title>Oil accumulation by the oleaginous diatom Fistulifera solaris as revealed by the genome and transcriptome.</title>
        <authorList>
            <person name="Tanaka T."/>
            <person name="Maeda Y."/>
            <person name="Veluchamy A."/>
            <person name="Tanaka M."/>
            <person name="Abida H."/>
            <person name="Marechal E."/>
            <person name="Bowler C."/>
            <person name="Muto M."/>
            <person name="Sunaga Y."/>
            <person name="Tanaka M."/>
            <person name="Yoshino T."/>
            <person name="Taniguchi T."/>
            <person name="Fukuda Y."/>
            <person name="Nemoto M."/>
            <person name="Matsumoto M."/>
            <person name="Wong P.S."/>
            <person name="Aburatani S."/>
            <person name="Fujibuchi W."/>
        </authorList>
    </citation>
    <scope>NUCLEOTIDE SEQUENCE [LARGE SCALE GENOMIC DNA]</scope>
    <source>
        <strain evidence="16 17">JPCC DA0580</strain>
    </source>
</reference>
<dbReference type="PANTHER" id="PTHR45792:SF8">
    <property type="entry name" value="DIACYLGLYCEROL LIPASE-ALPHA"/>
    <property type="match status" value="1"/>
</dbReference>
<evidence type="ECO:0000256" key="10">
    <source>
        <dbReference type="ARBA" id="ARBA00022989"/>
    </source>
</evidence>
<gene>
    <name evidence="16" type="ORF">FisN_7Lh113</name>
</gene>
<keyword evidence="12" id="KW-0472">Membrane</keyword>
<keyword evidence="6" id="KW-0479">Metal-binding</keyword>
<evidence type="ECO:0000313" key="16">
    <source>
        <dbReference type="EMBL" id="GAX11733.1"/>
    </source>
</evidence>
<keyword evidence="7" id="KW-0378">Hydrolase</keyword>
<evidence type="ECO:0000256" key="2">
    <source>
        <dbReference type="ARBA" id="ARBA00004651"/>
    </source>
</evidence>
<dbReference type="GO" id="GO:0016298">
    <property type="term" value="F:lipase activity"/>
    <property type="evidence" value="ECO:0007669"/>
    <property type="project" value="TreeGrafter"/>
</dbReference>
<comment type="subcellular location">
    <subcellularLocation>
        <location evidence="2">Cell membrane</location>
        <topology evidence="2">Multi-pass membrane protein</topology>
    </subcellularLocation>
</comment>
<feature type="domain" description="Fungal lipase-type" evidence="15">
    <location>
        <begin position="165"/>
        <end position="304"/>
    </location>
</feature>
<name>A0A1Z5JCK1_FISSO</name>
<evidence type="ECO:0000256" key="11">
    <source>
        <dbReference type="ARBA" id="ARBA00023098"/>
    </source>
</evidence>
<dbReference type="AlphaFoldDB" id="A0A1Z5JCK1"/>
<evidence type="ECO:0000256" key="3">
    <source>
        <dbReference type="ARBA" id="ARBA00022475"/>
    </source>
</evidence>
<evidence type="ECO:0000256" key="5">
    <source>
        <dbReference type="ARBA" id="ARBA00022692"/>
    </source>
</evidence>
<evidence type="ECO:0000256" key="14">
    <source>
        <dbReference type="ARBA" id="ARBA00026104"/>
    </source>
</evidence>
<organism evidence="16 17">
    <name type="scientific">Fistulifera solaris</name>
    <name type="common">Oleaginous diatom</name>
    <dbReference type="NCBI Taxonomy" id="1519565"/>
    <lineage>
        <taxon>Eukaryota</taxon>
        <taxon>Sar</taxon>
        <taxon>Stramenopiles</taxon>
        <taxon>Ochrophyta</taxon>
        <taxon>Bacillariophyta</taxon>
        <taxon>Bacillariophyceae</taxon>
        <taxon>Bacillariophycidae</taxon>
        <taxon>Naviculales</taxon>
        <taxon>Naviculaceae</taxon>
        <taxon>Fistulifera</taxon>
    </lineage>
</organism>
<keyword evidence="8" id="KW-0106">Calcium</keyword>
<dbReference type="Gene3D" id="3.40.50.1820">
    <property type="entry name" value="alpha/beta hydrolase"/>
    <property type="match status" value="1"/>
</dbReference>
<sequence length="461" mass="50482">MWRAIPPWMKKQLPIVRKQSAVPGLEAVVDESDLSSIPVLMGRLQTLLKASTAKLSSPLSAGEIQTSFLTLLRLSAQMKVQDPYERDMVYEDSGTLLTADERAQFTDIEETFELADIAYNELPFDQELRDVLGARNYSLVRHEPLSLPGSAAHFVALSNEQKVIVIGVKGTSNFEDFLTDACGNVVNHTLSAPFINGGPVEIRCHEGVFVAASRLFNDLERLVEALFIPTGYKITVTGHSLGAGVASLLAILLRSRFADLRAESRLKVIAIAPPPILDLDASLACQPFTTTLVNNADIIPRTSLSNLIITMEFLKLVNNKLDESGLKPAGLNTTAAFLKTFMEGINGTMIMSPQEIKNGWKTSIELVGLDDPDHLFVPGRVLHMYDLWSKPGYGLTHNSSFPEPADGLLLDSIIHPAERVLVTDGTSPVLRTIEMDGRMLSDHMAPAYRSSIRTLFGAKSD</sequence>
<dbReference type="OrthoDB" id="45753at2759"/>
<keyword evidence="5" id="KW-0812">Transmembrane</keyword>
<dbReference type="InParanoid" id="A0A1Z5JCK1"/>
<evidence type="ECO:0000256" key="4">
    <source>
        <dbReference type="ARBA" id="ARBA00022553"/>
    </source>
</evidence>
<dbReference type="SUPFAM" id="SSF53474">
    <property type="entry name" value="alpha/beta-Hydrolases"/>
    <property type="match status" value="1"/>
</dbReference>
<dbReference type="InterPro" id="IPR002921">
    <property type="entry name" value="Fungal_lipase-type"/>
</dbReference>
<dbReference type="GO" id="GO:0046872">
    <property type="term" value="F:metal ion binding"/>
    <property type="evidence" value="ECO:0007669"/>
    <property type="project" value="UniProtKB-KW"/>
</dbReference>
<protein>
    <recommendedName>
        <fullName evidence="14">sn-1-specific diacylglycerol lipase</fullName>
        <ecNumber evidence="14">3.1.1.116</ecNumber>
    </recommendedName>
</protein>
<dbReference type="GO" id="GO:0005886">
    <property type="term" value="C:plasma membrane"/>
    <property type="evidence" value="ECO:0007669"/>
    <property type="project" value="UniProtKB-SubCell"/>
</dbReference>
<evidence type="ECO:0000256" key="12">
    <source>
        <dbReference type="ARBA" id="ARBA00023136"/>
    </source>
</evidence>
<evidence type="ECO:0000256" key="13">
    <source>
        <dbReference type="ARBA" id="ARBA00024531"/>
    </source>
</evidence>
<comment type="caution">
    <text evidence="16">The sequence shown here is derived from an EMBL/GenBank/DDBJ whole genome shotgun (WGS) entry which is preliminary data.</text>
</comment>
<evidence type="ECO:0000259" key="15">
    <source>
        <dbReference type="Pfam" id="PF01764"/>
    </source>
</evidence>
<accession>A0A1Z5JCK1</accession>
<dbReference type="Pfam" id="PF01764">
    <property type="entry name" value="Lipase_3"/>
    <property type="match status" value="1"/>
</dbReference>
<dbReference type="InterPro" id="IPR029058">
    <property type="entry name" value="AB_hydrolase_fold"/>
</dbReference>
<dbReference type="Proteomes" id="UP000198406">
    <property type="component" value="Unassembled WGS sequence"/>
</dbReference>
<keyword evidence="11" id="KW-0443">Lipid metabolism</keyword>
<comment type="cofactor">
    <cofactor evidence="1">
        <name>Ca(2+)</name>
        <dbReference type="ChEBI" id="CHEBI:29108"/>
    </cofactor>
</comment>
<evidence type="ECO:0000256" key="6">
    <source>
        <dbReference type="ARBA" id="ARBA00022723"/>
    </source>
</evidence>
<dbReference type="CDD" id="cd00519">
    <property type="entry name" value="Lipase_3"/>
    <property type="match status" value="1"/>
</dbReference>
<evidence type="ECO:0000313" key="17">
    <source>
        <dbReference type="Proteomes" id="UP000198406"/>
    </source>
</evidence>
<dbReference type="EMBL" id="BDSP01000044">
    <property type="protein sequence ID" value="GAX11733.1"/>
    <property type="molecule type" value="Genomic_DNA"/>
</dbReference>
<dbReference type="PANTHER" id="PTHR45792">
    <property type="entry name" value="DIACYLGLYCEROL LIPASE HOMOLOG-RELATED"/>
    <property type="match status" value="1"/>
</dbReference>
<evidence type="ECO:0000256" key="7">
    <source>
        <dbReference type="ARBA" id="ARBA00022801"/>
    </source>
</evidence>